<evidence type="ECO:0000313" key="12">
    <source>
        <dbReference type="Proteomes" id="UP000597762"/>
    </source>
</evidence>
<dbReference type="InterPro" id="IPR013087">
    <property type="entry name" value="Znf_C2H2_type"/>
</dbReference>
<evidence type="ECO:0000256" key="7">
    <source>
        <dbReference type="ARBA" id="ARBA00023242"/>
    </source>
</evidence>
<organism evidence="11 12">
    <name type="scientific">Acanthosepion pharaonis</name>
    <name type="common">Pharaoh cuttlefish</name>
    <name type="synonym">Sepia pharaonis</name>
    <dbReference type="NCBI Taxonomy" id="158019"/>
    <lineage>
        <taxon>Eukaryota</taxon>
        <taxon>Metazoa</taxon>
        <taxon>Spiralia</taxon>
        <taxon>Lophotrochozoa</taxon>
        <taxon>Mollusca</taxon>
        <taxon>Cephalopoda</taxon>
        <taxon>Coleoidea</taxon>
        <taxon>Decapodiformes</taxon>
        <taxon>Sepiida</taxon>
        <taxon>Sepiina</taxon>
        <taxon>Sepiidae</taxon>
        <taxon>Acanthosepion</taxon>
    </lineage>
</organism>
<evidence type="ECO:0000259" key="10">
    <source>
        <dbReference type="PROSITE" id="PS50157"/>
    </source>
</evidence>
<dbReference type="SUPFAM" id="SSF57667">
    <property type="entry name" value="beta-beta-alpha zinc fingers"/>
    <property type="match status" value="3"/>
</dbReference>
<dbReference type="Pfam" id="PF13912">
    <property type="entry name" value="zf-C2H2_6"/>
    <property type="match status" value="2"/>
</dbReference>
<name>A0A812EA59_ACAPH</name>
<dbReference type="GO" id="GO:0005634">
    <property type="term" value="C:nucleus"/>
    <property type="evidence" value="ECO:0007669"/>
    <property type="project" value="UniProtKB-SubCell"/>
</dbReference>
<evidence type="ECO:0000313" key="11">
    <source>
        <dbReference type="EMBL" id="CAE1317958.1"/>
    </source>
</evidence>
<dbReference type="EMBL" id="CAHIKZ030004982">
    <property type="protein sequence ID" value="CAE1317958.1"/>
    <property type="molecule type" value="Genomic_DNA"/>
</dbReference>
<sequence length="529" mass="60103">MEKSTKENITQNNLQEPNAFTIVSVEPGAYQENQIAWTTTDMASSASLTLQTVSGLEQYQLPQRVVIETLIPFNQDNADSSLPELVDNKTIETDGNAIDPASGEDASIKSFDEKLDAAELNKEEVFSDLTGMLSASVIDAIPENNPTFLDNLQTNYNVAVNMTTNGANLPMDSSLISEQKLEKFNSDFSTDQQREDNQNNEEKGITDKNYFPTGSDFTGLNGRRIHKKDYEALAPFKFFCKECSFKSKRESHFAKHIKLHETSSNLFQCKRCDFTSIRLSHLRRHEVLHSQTLLCCQQCKYNTDSSKLLARHRKEHYVRHQNNVHCNRRPYLCDLCGKAFKRPDALAQHKYTHMDKSARVLPFTCTLCAKAFRSQAHLNEHMTMHSSIRSHLCHFCGASFKTRSVQQKHIQTIHVNPRSYNCTQCDKRFNTNYALRRHKHTHNTPGMRCELQQMAPTESATSIQQVTVPNLTNITANCQEPQTLVQEVMAASPIDVTYDQSSDTIRQPLIQSNETTTALLYLTNNLSPY</sequence>
<dbReference type="InterPro" id="IPR036236">
    <property type="entry name" value="Znf_C2H2_sf"/>
</dbReference>
<dbReference type="PROSITE" id="PS50157">
    <property type="entry name" value="ZINC_FINGER_C2H2_2"/>
    <property type="match status" value="5"/>
</dbReference>
<dbReference type="PANTHER" id="PTHR24381">
    <property type="entry name" value="ZINC FINGER PROTEIN"/>
    <property type="match status" value="1"/>
</dbReference>
<gene>
    <name evidence="11" type="ORF">SPHA_68473</name>
</gene>
<comment type="caution">
    <text evidence="11">The sequence shown here is derived from an EMBL/GenBank/DDBJ whole genome shotgun (WGS) entry which is preliminary data.</text>
</comment>
<keyword evidence="3" id="KW-0677">Repeat</keyword>
<dbReference type="PANTHER" id="PTHR24381:SF390">
    <property type="entry name" value="ZINC FINGER PROTEIN 37 HOMOLOG"/>
    <property type="match status" value="1"/>
</dbReference>
<dbReference type="SMART" id="SM00355">
    <property type="entry name" value="ZnF_C2H2"/>
    <property type="match status" value="7"/>
</dbReference>
<evidence type="ECO:0000256" key="3">
    <source>
        <dbReference type="ARBA" id="ARBA00022737"/>
    </source>
</evidence>
<dbReference type="Gene3D" id="3.30.160.60">
    <property type="entry name" value="Classic Zinc Finger"/>
    <property type="match status" value="4"/>
</dbReference>
<dbReference type="GO" id="GO:0008270">
    <property type="term" value="F:zinc ion binding"/>
    <property type="evidence" value="ECO:0007669"/>
    <property type="project" value="UniProtKB-KW"/>
</dbReference>
<accession>A0A812EA59</accession>
<comment type="subcellular location">
    <subcellularLocation>
        <location evidence="1">Nucleus</location>
    </subcellularLocation>
</comment>
<reference evidence="11" key="1">
    <citation type="submission" date="2021-01" db="EMBL/GenBank/DDBJ databases">
        <authorList>
            <person name="Li R."/>
            <person name="Bekaert M."/>
        </authorList>
    </citation>
    <scope>NUCLEOTIDE SEQUENCE</scope>
    <source>
        <strain evidence="11">Farmed</strain>
    </source>
</reference>
<evidence type="ECO:0000256" key="9">
    <source>
        <dbReference type="SAM" id="MobiDB-lite"/>
    </source>
</evidence>
<proteinExistence type="predicted"/>
<evidence type="ECO:0000256" key="4">
    <source>
        <dbReference type="ARBA" id="ARBA00022771"/>
    </source>
</evidence>
<feature type="domain" description="C2H2-type" evidence="10">
    <location>
        <begin position="391"/>
        <end position="419"/>
    </location>
</feature>
<dbReference type="Pfam" id="PF00096">
    <property type="entry name" value="zf-C2H2"/>
    <property type="match status" value="1"/>
</dbReference>
<keyword evidence="12" id="KW-1185">Reference proteome</keyword>
<evidence type="ECO:0000256" key="6">
    <source>
        <dbReference type="ARBA" id="ARBA00023125"/>
    </source>
</evidence>
<keyword evidence="4 8" id="KW-0863">Zinc-finger</keyword>
<dbReference type="OrthoDB" id="3561125at2759"/>
<keyword evidence="5" id="KW-0862">Zinc</keyword>
<feature type="domain" description="C2H2-type" evidence="10">
    <location>
        <begin position="420"/>
        <end position="442"/>
    </location>
</feature>
<dbReference type="Proteomes" id="UP000597762">
    <property type="component" value="Unassembled WGS sequence"/>
</dbReference>
<evidence type="ECO:0000256" key="1">
    <source>
        <dbReference type="ARBA" id="ARBA00004123"/>
    </source>
</evidence>
<evidence type="ECO:0000256" key="2">
    <source>
        <dbReference type="ARBA" id="ARBA00022723"/>
    </source>
</evidence>
<evidence type="ECO:0000256" key="5">
    <source>
        <dbReference type="ARBA" id="ARBA00022833"/>
    </source>
</evidence>
<dbReference type="PROSITE" id="PS00028">
    <property type="entry name" value="ZINC_FINGER_C2H2_1"/>
    <property type="match status" value="4"/>
</dbReference>
<protein>
    <recommendedName>
        <fullName evidence="10">C2H2-type domain-containing protein</fullName>
    </recommendedName>
</protein>
<dbReference type="FunFam" id="3.30.160.60:FF:000145">
    <property type="entry name" value="Zinc finger protein 574"/>
    <property type="match status" value="1"/>
</dbReference>
<dbReference type="GO" id="GO:0000977">
    <property type="term" value="F:RNA polymerase II transcription regulatory region sequence-specific DNA binding"/>
    <property type="evidence" value="ECO:0007669"/>
    <property type="project" value="TreeGrafter"/>
</dbReference>
<feature type="domain" description="C2H2-type" evidence="10">
    <location>
        <begin position="363"/>
        <end position="390"/>
    </location>
</feature>
<feature type="domain" description="C2H2-type" evidence="10">
    <location>
        <begin position="267"/>
        <end position="290"/>
    </location>
</feature>
<dbReference type="AlphaFoldDB" id="A0A812EA59"/>
<evidence type="ECO:0000256" key="8">
    <source>
        <dbReference type="PROSITE-ProRule" id="PRU00042"/>
    </source>
</evidence>
<keyword evidence="2" id="KW-0479">Metal-binding</keyword>
<keyword evidence="7" id="KW-0539">Nucleus</keyword>
<dbReference type="GO" id="GO:0000981">
    <property type="term" value="F:DNA-binding transcription factor activity, RNA polymerase II-specific"/>
    <property type="evidence" value="ECO:0007669"/>
    <property type="project" value="TreeGrafter"/>
</dbReference>
<keyword evidence="6" id="KW-0238">DNA-binding</keyword>
<feature type="domain" description="C2H2-type" evidence="10">
    <location>
        <begin position="331"/>
        <end position="358"/>
    </location>
</feature>
<feature type="compositionally biased region" description="Basic and acidic residues" evidence="9">
    <location>
        <begin position="192"/>
        <end position="206"/>
    </location>
</feature>
<feature type="region of interest" description="Disordered" evidence="9">
    <location>
        <begin position="187"/>
        <end position="208"/>
    </location>
</feature>